<dbReference type="InterPro" id="IPR005467">
    <property type="entry name" value="His_kinase_dom"/>
</dbReference>
<evidence type="ECO:0000256" key="3">
    <source>
        <dbReference type="ARBA" id="ARBA00023012"/>
    </source>
</evidence>
<dbReference type="GO" id="GO:0000155">
    <property type="term" value="F:phosphorelay sensor kinase activity"/>
    <property type="evidence" value="ECO:0007669"/>
    <property type="project" value="InterPro"/>
</dbReference>
<dbReference type="CDD" id="cd16917">
    <property type="entry name" value="HATPase_UhpB-NarQ-NarX-like"/>
    <property type="match status" value="1"/>
</dbReference>
<proteinExistence type="predicted"/>
<keyword evidence="5" id="KW-0812">Transmembrane</keyword>
<name>A0A8J3I065_9CHLR</name>
<keyword evidence="8" id="KW-1185">Reference proteome</keyword>
<dbReference type="Pfam" id="PF07730">
    <property type="entry name" value="HisKA_3"/>
    <property type="match status" value="1"/>
</dbReference>
<evidence type="ECO:0000256" key="5">
    <source>
        <dbReference type="SAM" id="Phobius"/>
    </source>
</evidence>
<evidence type="ECO:0000313" key="8">
    <source>
        <dbReference type="Proteomes" id="UP000612362"/>
    </source>
</evidence>
<dbReference type="PROSITE" id="PS50109">
    <property type="entry name" value="HIS_KIN"/>
    <property type="match status" value="1"/>
</dbReference>
<feature type="coiled-coil region" evidence="4">
    <location>
        <begin position="107"/>
        <end position="145"/>
    </location>
</feature>
<evidence type="ECO:0000313" key="7">
    <source>
        <dbReference type="EMBL" id="GHO44228.1"/>
    </source>
</evidence>
<sequence>MISRGTRPILPASRHMLFISLQLLLSHIIASVLALGVYIWLTGQHLSSTTIDLVGMGTVGLLGLIFTLNLQYGFYRSGQLVTGSERQGLWTQRLDKSICVWPLHNYLKQLRLLRQRAEARAHEEKLNREQMLEQARNAASQEERNRIARDLHDSIKQQIFSISVSAAAAKAHMHADMGSASEALEDIQRSTREAQIEMRALLQQLRSSPLEQTNLREALQTQGEALGYRTGAHVTCEIGNLPSADLLPPQTEEQLFRIVQESFANIARHARATHVWLTLQQEEEQLRLSIRDDGQGFDQEQVKQGMGLANIHERARNLCATVHIQSTPGKGTYLQIHIPLLLSHKQTDEEARFEVELERRVEKAQNGYQWSGTAALIAFMLLNVNVPQVCALLALLVSAFALIQGIYSRLSLREFGPRAQTEFDKLWQHEGSLYLRLFGLVVGCLITINIQSRLWDQADHIWILLIEGLLALSAILPLIWLRNRANERYFRQVAEPMLTWELTYSTERSRRKIRLWLVVTAIAFISSRFLFTFPPHALEGWIGYLCLGAIAYWGLTLAIERFQLKRWQAQTGKAA</sequence>
<evidence type="ECO:0000259" key="6">
    <source>
        <dbReference type="PROSITE" id="PS50109"/>
    </source>
</evidence>
<accession>A0A8J3I065</accession>
<dbReference type="InterPro" id="IPR050482">
    <property type="entry name" value="Sensor_HK_TwoCompSys"/>
</dbReference>
<evidence type="ECO:0000256" key="4">
    <source>
        <dbReference type="SAM" id="Coils"/>
    </source>
</evidence>
<dbReference type="InterPro" id="IPR036890">
    <property type="entry name" value="HATPase_C_sf"/>
</dbReference>
<keyword evidence="5" id="KW-0472">Membrane</keyword>
<dbReference type="PANTHER" id="PTHR24421">
    <property type="entry name" value="NITRATE/NITRITE SENSOR PROTEIN NARX-RELATED"/>
    <property type="match status" value="1"/>
</dbReference>
<feature type="transmembrane region" description="Helical" evidence="5">
    <location>
        <begin position="515"/>
        <end position="535"/>
    </location>
</feature>
<feature type="domain" description="Histidine kinase" evidence="6">
    <location>
        <begin position="150"/>
        <end position="342"/>
    </location>
</feature>
<evidence type="ECO:0000256" key="1">
    <source>
        <dbReference type="ARBA" id="ARBA00022679"/>
    </source>
</evidence>
<dbReference type="InterPro" id="IPR003594">
    <property type="entry name" value="HATPase_dom"/>
</dbReference>
<feature type="transmembrane region" description="Helical" evidence="5">
    <location>
        <begin position="392"/>
        <end position="412"/>
    </location>
</feature>
<comment type="caution">
    <text evidence="7">The sequence shown here is derived from an EMBL/GenBank/DDBJ whole genome shotgun (WGS) entry which is preliminary data.</text>
</comment>
<dbReference type="AlphaFoldDB" id="A0A8J3I065"/>
<dbReference type="InterPro" id="IPR011712">
    <property type="entry name" value="Sig_transdc_His_kin_sub3_dim/P"/>
</dbReference>
<gene>
    <name evidence="7" type="ORF">KSX_23910</name>
</gene>
<feature type="transmembrane region" description="Helical" evidence="5">
    <location>
        <begin position="367"/>
        <end position="386"/>
    </location>
</feature>
<reference evidence="7" key="1">
    <citation type="submission" date="2020-10" db="EMBL/GenBank/DDBJ databases">
        <title>Taxonomic study of unclassified bacteria belonging to the class Ktedonobacteria.</title>
        <authorList>
            <person name="Yabe S."/>
            <person name="Wang C.M."/>
            <person name="Zheng Y."/>
            <person name="Sakai Y."/>
            <person name="Cavaletti L."/>
            <person name="Monciardini P."/>
            <person name="Donadio S."/>
        </authorList>
    </citation>
    <scope>NUCLEOTIDE SEQUENCE</scope>
    <source>
        <strain evidence="7">SOSP1-1</strain>
    </source>
</reference>
<evidence type="ECO:0000256" key="2">
    <source>
        <dbReference type="ARBA" id="ARBA00022777"/>
    </source>
</evidence>
<dbReference type="PANTHER" id="PTHR24421:SF61">
    <property type="entry name" value="OXYGEN SENSOR HISTIDINE KINASE NREB"/>
    <property type="match status" value="1"/>
</dbReference>
<feature type="transmembrane region" description="Helical" evidence="5">
    <location>
        <begin position="541"/>
        <end position="559"/>
    </location>
</feature>
<dbReference type="GO" id="GO:0046983">
    <property type="term" value="F:protein dimerization activity"/>
    <property type="evidence" value="ECO:0007669"/>
    <property type="project" value="InterPro"/>
</dbReference>
<protein>
    <recommendedName>
        <fullName evidence="6">Histidine kinase domain-containing protein</fullName>
    </recommendedName>
</protein>
<feature type="transmembrane region" description="Helical" evidence="5">
    <location>
        <begin position="53"/>
        <end position="70"/>
    </location>
</feature>
<dbReference type="SMART" id="SM00387">
    <property type="entry name" value="HATPase_c"/>
    <property type="match status" value="1"/>
</dbReference>
<keyword evidence="2" id="KW-0418">Kinase</keyword>
<feature type="transmembrane region" description="Helical" evidence="5">
    <location>
        <begin position="21"/>
        <end position="41"/>
    </location>
</feature>
<keyword evidence="1" id="KW-0808">Transferase</keyword>
<keyword evidence="3" id="KW-0902">Two-component regulatory system</keyword>
<keyword evidence="5" id="KW-1133">Transmembrane helix</keyword>
<dbReference type="EMBL" id="BNJF01000001">
    <property type="protein sequence ID" value="GHO44228.1"/>
    <property type="molecule type" value="Genomic_DNA"/>
</dbReference>
<keyword evidence="4" id="KW-0175">Coiled coil</keyword>
<dbReference type="GO" id="GO:0016020">
    <property type="term" value="C:membrane"/>
    <property type="evidence" value="ECO:0007669"/>
    <property type="project" value="InterPro"/>
</dbReference>
<dbReference type="Proteomes" id="UP000612362">
    <property type="component" value="Unassembled WGS sequence"/>
</dbReference>
<dbReference type="SUPFAM" id="SSF55874">
    <property type="entry name" value="ATPase domain of HSP90 chaperone/DNA topoisomerase II/histidine kinase"/>
    <property type="match status" value="1"/>
</dbReference>
<feature type="transmembrane region" description="Helical" evidence="5">
    <location>
        <begin position="433"/>
        <end position="455"/>
    </location>
</feature>
<feature type="transmembrane region" description="Helical" evidence="5">
    <location>
        <begin position="461"/>
        <end position="481"/>
    </location>
</feature>
<dbReference type="Gene3D" id="1.20.5.1930">
    <property type="match status" value="1"/>
</dbReference>
<organism evidence="7 8">
    <name type="scientific">Ktedonospora formicarum</name>
    <dbReference type="NCBI Taxonomy" id="2778364"/>
    <lineage>
        <taxon>Bacteria</taxon>
        <taxon>Bacillati</taxon>
        <taxon>Chloroflexota</taxon>
        <taxon>Ktedonobacteria</taxon>
        <taxon>Ktedonobacterales</taxon>
        <taxon>Ktedonobacteraceae</taxon>
        <taxon>Ktedonospora</taxon>
    </lineage>
</organism>
<dbReference type="Gene3D" id="3.30.565.10">
    <property type="entry name" value="Histidine kinase-like ATPase, C-terminal domain"/>
    <property type="match status" value="1"/>
</dbReference>
<dbReference type="Pfam" id="PF02518">
    <property type="entry name" value="HATPase_c"/>
    <property type="match status" value="1"/>
</dbReference>
<dbReference type="RefSeq" id="WP_220193638.1">
    <property type="nucleotide sequence ID" value="NZ_BNJF01000001.1"/>
</dbReference>